<dbReference type="Gene3D" id="3.40.50.150">
    <property type="entry name" value="Vaccinia Virus protein VP39"/>
    <property type="match status" value="1"/>
</dbReference>
<evidence type="ECO:0000313" key="3">
    <source>
        <dbReference type="Proteomes" id="UP001203284"/>
    </source>
</evidence>
<dbReference type="InterPro" id="IPR029063">
    <property type="entry name" value="SAM-dependent_MTases_sf"/>
</dbReference>
<dbReference type="CDD" id="cd02440">
    <property type="entry name" value="AdoMet_MTases"/>
    <property type="match status" value="1"/>
</dbReference>
<name>A0ABT0D9F6_9HYPH</name>
<gene>
    <name evidence="2" type="ORF">MWN34_06465</name>
</gene>
<evidence type="ECO:0000313" key="2">
    <source>
        <dbReference type="EMBL" id="MCK0196554.1"/>
    </source>
</evidence>
<dbReference type="SUPFAM" id="SSF53335">
    <property type="entry name" value="S-adenosyl-L-methionine-dependent methyltransferases"/>
    <property type="match status" value="1"/>
</dbReference>
<protein>
    <submittedName>
        <fullName evidence="2">Methyltransferase domain-containing protein</fullName>
    </submittedName>
</protein>
<dbReference type="RefSeq" id="WP_247027766.1">
    <property type="nucleotide sequence ID" value="NZ_JALKCH010000004.1"/>
</dbReference>
<dbReference type="PANTHER" id="PTHR43591">
    <property type="entry name" value="METHYLTRANSFERASE"/>
    <property type="match status" value="1"/>
</dbReference>
<dbReference type="PANTHER" id="PTHR43591:SF24">
    <property type="entry name" value="2-METHOXY-6-POLYPRENYL-1,4-BENZOQUINOL METHYLASE, MITOCHONDRIAL"/>
    <property type="match status" value="1"/>
</dbReference>
<comment type="caution">
    <text evidence="2">The sequence shown here is derived from an EMBL/GenBank/DDBJ whole genome shotgun (WGS) entry which is preliminary data.</text>
</comment>
<accession>A0ABT0D9F6</accession>
<feature type="domain" description="Methyltransferase type 11" evidence="1">
    <location>
        <begin position="53"/>
        <end position="148"/>
    </location>
</feature>
<dbReference type="Pfam" id="PF08241">
    <property type="entry name" value="Methyltransf_11"/>
    <property type="match status" value="1"/>
</dbReference>
<reference evidence="2 3" key="1">
    <citation type="submission" date="2022-04" db="EMBL/GenBank/DDBJ databases">
        <authorList>
            <person name="Grouzdev D.S."/>
            <person name="Pantiukh K.S."/>
            <person name="Krutkina M.S."/>
        </authorList>
    </citation>
    <scope>NUCLEOTIDE SEQUENCE [LARGE SCALE GENOMIC DNA]</scope>
    <source>
        <strain evidence="2 3">6x-1</strain>
    </source>
</reference>
<proteinExistence type="predicted"/>
<sequence>MSASDDRPEPAGDRVFAGAVPELYERLMVPLIFAPYAEVLAARVAELAPRRLLETAAGTGAVTRRMAAVLAQDARIVATDLNPAMLEVGARVAPEPCISWQQADALALPFAEAGFDAVVCAFGLMFFPDRVRGLAEARRVLVPGGTLLLSVWDTIATNLPAAAVTQALAAEFPDDPPLFLARTPHGHSSLDRLRAEMAEAGFATFAAEVVTGTAHAAALPEVAAAFCQGTPLRAEIEQRAPGRLGEVTARVADALLRRFGPEPVDLPLQALLVRGRR</sequence>
<dbReference type="GO" id="GO:0008168">
    <property type="term" value="F:methyltransferase activity"/>
    <property type="evidence" value="ECO:0007669"/>
    <property type="project" value="UniProtKB-KW"/>
</dbReference>
<keyword evidence="2" id="KW-0489">Methyltransferase</keyword>
<dbReference type="GO" id="GO:0032259">
    <property type="term" value="P:methylation"/>
    <property type="evidence" value="ECO:0007669"/>
    <property type="project" value="UniProtKB-KW"/>
</dbReference>
<evidence type="ECO:0000259" key="1">
    <source>
        <dbReference type="Pfam" id="PF08241"/>
    </source>
</evidence>
<dbReference type="InterPro" id="IPR013216">
    <property type="entry name" value="Methyltransf_11"/>
</dbReference>
<keyword evidence="3" id="KW-1185">Reference proteome</keyword>
<keyword evidence="2" id="KW-0808">Transferase</keyword>
<dbReference type="Proteomes" id="UP001203284">
    <property type="component" value="Unassembled WGS sequence"/>
</dbReference>
<dbReference type="EMBL" id="JALKCH010000004">
    <property type="protein sequence ID" value="MCK0196554.1"/>
    <property type="molecule type" value="Genomic_DNA"/>
</dbReference>
<organism evidence="2 3">
    <name type="scientific">Ancylobacter crimeensis</name>
    <dbReference type="NCBI Taxonomy" id="2579147"/>
    <lineage>
        <taxon>Bacteria</taxon>
        <taxon>Pseudomonadati</taxon>
        <taxon>Pseudomonadota</taxon>
        <taxon>Alphaproteobacteria</taxon>
        <taxon>Hyphomicrobiales</taxon>
        <taxon>Xanthobacteraceae</taxon>
        <taxon>Ancylobacter</taxon>
    </lineage>
</organism>